<organism evidence="1 2">
    <name type="scientific">Cuculus canorus</name>
    <name type="common">Common cuckoo</name>
    <dbReference type="NCBI Taxonomy" id="55661"/>
    <lineage>
        <taxon>Eukaryota</taxon>
        <taxon>Metazoa</taxon>
        <taxon>Chordata</taxon>
        <taxon>Craniata</taxon>
        <taxon>Vertebrata</taxon>
        <taxon>Euteleostomi</taxon>
        <taxon>Archelosauria</taxon>
        <taxon>Archosauria</taxon>
        <taxon>Dinosauria</taxon>
        <taxon>Saurischia</taxon>
        <taxon>Theropoda</taxon>
        <taxon>Coelurosauria</taxon>
        <taxon>Aves</taxon>
        <taxon>Neognathae</taxon>
        <taxon>Neoaves</taxon>
        <taxon>Otidimorphae</taxon>
        <taxon>Cuculiformes</taxon>
        <taxon>Cuculidae</taxon>
        <taxon>Cuculus</taxon>
    </lineage>
</organism>
<dbReference type="PANTHER" id="PTHR33395:SF22">
    <property type="entry name" value="REVERSE TRANSCRIPTASE DOMAIN-CONTAINING PROTEIN"/>
    <property type="match status" value="1"/>
</dbReference>
<dbReference type="AlphaFoldDB" id="A0A091G0M3"/>
<evidence type="ECO:0000313" key="2">
    <source>
        <dbReference type="Proteomes" id="UP000053760"/>
    </source>
</evidence>
<dbReference type="GO" id="GO:0007508">
    <property type="term" value="P:larval heart development"/>
    <property type="evidence" value="ECO:0007669"/>
    <property type="project" value="TreeGrafter"/>
</dbReference>
<sequence>PMIQEEGVRDLLAQLDTHKSIGPDGVHPRVLKELVVVLSKPLSIIFQQSWLTGDVPLNWRLADVVPIYKKGCREDPGNYRPVSLTSVPGKVMEQVILSFIMKHMQENRVI</sequence>
<evidence type="ECO:0008006" key="3">
    <source>
        <dbReference type="Google" id="ProtNLM"/>
    </source>
</evidence>
<dbReference type="STRING" id="55661.A0A091G0M3"/>
<keyword evidence="2" id="KW-1185">Reference proteome</keyword>
<reference evidence="1 2" key="1">
    <citation type="submission" date="2014-04" db="EMBL/GenBank/DDBJ databases">
        <title>Genome evolution of avian class.</title>
        <authorList>
            <person name="Zhang G."/>
            <person name="Li C."/>
        </authorList>
    </citation>
    <scope>NUCLEOTIDE SEQUENCE [LARGE SCALE GENOMIC DNA]</scope>
    <source>
        <strain evidence="1">BGI_N303</strain>
    </source>
</reference>
<evidence type="ECO:0000313" key="1">
    <source>
        <dbReference type="EMBL" id="KFO75503.1"/>
    </source>
</evidence>
<dbReference type="PANTHER" id="PTHR33395">
    <property type="entry name" value="TRANSCRIPTASE, PUTATIVE-RELATED-RELATED"/>
    <property type="match status" value="1"/>
</dbReference>
<accession>A0A091G0M3</accession>
<dbReference type="EMBL" id="KL447636">
    <property type="protein sequence ID" value="KFO75503.1"/>
    <property type="molecule type" value="Genomic_DNA"/>
</dbReference>
<dbReference type="GO" id="GO:0061343">
    <property type="term" value="P:cell adhesion involved in heart morphogenesis"/>
    <property type="evidence" value="ECO:0007669"/>
    <property type="project" value="TreeGrafter"/>
</dbReference>
<dbReference type="Proteomes" id="UP000053760">
    <property type="component" value="Unassembled WGS sequence"/>
</dbReference>
<feature type="non-terminal residue" evidence="1">
    <location>
        <position position="110"/>
    </location>
</feature>
<gene>
    <name evidence="1" type="ORF">N303_07794</name>
</gene>
<protein>
    <recommendedName>
        <fullName evidence="3">RNA-directed DNA polymerase from mobile element jockey</fullName>
    </recommendedName>
</protein>
<proteinExistence type="predicted"/>
<feature type="non-terminal residue" evidence="1">
    <location>
        <position position="1"/>
    </location>
</feature>
<dbReference type="GO" id="GO:0031012">
    <property type="term" value="C:extracellular matrix"/>
    <property type="evidence" value="ECO:0007669"/>
    <property type="project" value="TreeGrafter"/>
</dbReference>
<name>A0A091G0M3_CUCCA</name>